<dbReference type="AlphaFoldDB" id="A0A226DKX2"/>
<accession>A0A226DKX2</accession>
<evidence type="ECO:0000313" key="2">
    <source>
        <dbReference type="Proteomes" id="UP000198287"/>
    </source>
</evidence>
<organism evidence="1 2">
    <name type="scientific">Folsomia candida</name>
    <name type="common">Springtail</name>
    <dbReference type="NCBI Taxonomy" id="158441"/>
    <lineage>
        <taxon>Eukaryota</taxon>
        <taxon>Metazoa</taxon>
        <taxon>Ecdysozoa</taxon>
        <taxon>Arthropoda</taxon>
        <taxon>Hexapoda</taxon>
        <taxon>Collembola</taxon>
        <taxon>Entomobryomorpha</taxon>
        <taxon>Isotomoidea</taxon>
        <taxon>Isotomidae</taxon>
        <taxon>Proisotominae</taxon>
        <taxon>Folsomia</taxon>
    </lineage>
</organism>
<name>A0A226DKX2_FOLCA</name>
<protein>
    <submittedName>
        <fullName evidence="1">Uncharacterized protein</fullName>
    </submittedName>
</protein>
<keyword evidence="2" id="KW-1185">Reference proteome</keyword>
<sequence length="251" mass="29143">MGKIEIIHCITLFTLYRVVCETKDTIQIFKLLKGVGNCDVQIVHGDLESANIQPFPNLLLPTSLIFVSHFATQRPWLDYPDWDRFAIDISKSRAASCQLSILFSSSFLKDGKETKFRQWIEFGTDRHLRFGKHGKEWSTSTSNTYVVLVTNYNKEKLTKVSLKKYLFVSSIENFGIVFKRTNNLLELCVLRSGERPEMRNFNCVTNIQSDFLEKFHSMQINLQNWKLTTLENTDVNLPKGYKHSDIVEFIK</sequence>
<reference evidence="1 2" key="1">
    <citation type="submission" date="2015-12" db="EMBL/GenBank/DDBJ databases">
        <title>The genome of Folsomia candida.</title>
        <authorList>
            <person name="Faddeeva A."/>
            <person name="Derks M.F."/>
            <person name="Anvar Y."/>
            <person name="Smit S."/>
            <person name="Van Straalen N."/>
            <person name="Roelofs D."/>
        </authorList>
    </citation>
    <scope>NUCLEOTIDE SEQUENCE [LARGE SCALE GENOMIC DNA]</scope>
    <source>
        <strain evidence="1 2">VU population</strain>
        <tissue evidence="1">Whole body</tissue>
    </source>
</reference>
<dbReference type="EMBL" id="LNIX01000019">
    <property type="protein sequence ID" value="OXA44856.1"/>
    <property type="molecule type" value="Genomic_DNA"/>
</dbReference>
<comment type="caution">
    <text evidence="1">The sequence shown here is derived from an EMBL/GenBank/DDBJ whole genome shotgun (WGS) entry which is preliminary data.</text>
</comment>
<proteinExistence type="predicted"/>
<evidence type="ECO:0000313" key="1">
    <source>
        <dbReference type="EMBL" id="OXA44856.1"/>
    </source>
</evidence>
<gene>
    <name evidence="1" type="ORF">Fcan01_20499</name>
</gene>
<dbReference type="Proteomes" id="UP000198287">
    <property type="component" value="Unassembled WGS sequence"/>
</dbReference>